<gene>
    <name evidence="9" type="ORF">N7Z68_14210</name>
</gene>
<dbReference type="Pfam" id="PF25601">
    <property type="entry name" value="AAA_lid_14"/>
    <property type="match status" value="1"/>
</dbReference>
<keyword evidence="1" id="KW-0547">Nucleotide-binding</keyword>
<proteinExistence type="predicted"/>
<dbReference type="Gene3D" id="1.10.8.60">
    <property type="match status" value="1"/>
</dbReference>
<dbReference type="PANTHER" id="PTHR32071">
    <property type="entry name" value="TRANSCRIPTIONAL REGULATORY PROTEIN"/>
    <property type="match status" value="1"/>
</dbReference>
<dbReference type="InterPro" id="IPR002078">
    <property type="entry name" value="Sigma_54_int"/>
</dbReference>
<evidence type="ECO:0000256" key="5">
    <source>
        <dbReference type="ARBA" id="ARBA00023163"/>
    </source>
</evidence>
<dbReference type="Pfam" id="PF13188">
    <property type="entry name" value="PAS_8"/>
    <property type="match status" value="2"/>
</dbReference>
<evidence type="ECO:0000313" key="9">
    <source>
        <dbReference type="EMBL" id="MDE5414530.1"/>
    </source>
</evidence>
<dbReference type="RefSeq" id="WP_275119143.1">
    <property type="nucleotide sequence ID" value="NZ_JAOTPO010000009.1"/>
</dbReference>
<dbReference type="Gene3D" id="3.30.450.20">
    <property type="entry name" value="PAS domain"/>
    <property type="match status" value="2"/>
</dbReference>
<evidence type="ECO:0000256" key="3">
    <source>
        <dbReference type="ARBA" id="ARBA00023015"/>
    </source>
</evidence>
<dbReference type="InterPro" id="IPR000644">
    <property type="entry name" value="CBS_dom"/>
</dbReference>
<dbReference type="SMART" id="SM00382">
    <property type="entry name" value="AAA"/>
    <property type="match status" value="1"/>
</dbReference>
<dbReference type="InterPro" id="IPR058031">
    <property type="entry name" value="AAA_lid_NorR"/>
</dbReference>
<dbReference type="SUPFAM" id="SSF46689">
    <property type="entry name" value="Homeodomain-like"/>
    <property type="match status" value="1"/>
</dbReference>
<dbReference type="PROSITE" id="PS51371">
    <property type="entry name" value="CBS"/>
    <property type="match status" value="1"/>
</dbReference>
<dbReference type="SMART" id="SM00091">
    <property type="entry name" value="PAS"/>
    <property type="match status" value="2"/>
</dbReference>
<accession>A0ABT5VGE2</accession>
<dbReference type="Gene3D" id="3.40.50.300">
    <property type="entry name" value="P-loop containing nucleotide triphosphate hydrolases"/>
    <property type="match status" value="1"/>
</dbReference>
<dbReference type="InterPro" id="IPR025944">
    <property type="entry name" value="Sigma_54_int_dom_CS"/>
</dbReference>
<feature type="domain" description="Sigma-54 factor interaction" evidence="7">
    <location>
        <begin position="379"/>
        <end position="609"/>
    </location>
</feature>
<protein>
    <submittedName>
        <fullName evidence="9">Sigma 54-interacting transcriptional regulator</fullName>
    </submittedName>
</protein>
<evidence type="ECO:0000259" key="8">
    <source>
        <dbReference type="PROSITE" id="PS51371"/>
    </source>
</evidence>
<dbReference type="SUPFAM" id="SSF54631">
    <property type="entry name" value="CBS-domain pair"/>
    <property type="match status" value="1"/>
</dbReference>
<dbReference type="InterPro" id="IPR025943">
    <property type="entry name" value="Sigma_54_int_dom_ATP-bd_2"/>
</dbReference>
<dbReference type="InterPro" id="IPR035965">
    <property type="entry name" value="PAS-like_dom_sf"/>
</dbReference>
<evidence type="ECO:0000313" key="10">
    <source>
        <dbReference type="Proteomes" id="UP001148125"/>
    </source>
</evidence>
<keyword evidence="3" id="KW-0805">Transcription regulation</keyword>
<keyword evidence="5" id="KW-0804">Transcription</keyword>
<dbReference type="PROSITE" id="PS00688">
    <property type="entry name" value="SIGMA54_INTERACT_3"/>
    <property type="match status" value="1"/>
</dbReference>
<dbReference type="CDD" id="cd00009">
    <property type="entry name" value="AAA"/>
    <property type="match status" value="1"/>
</dbReference>
<name>A0ABT5VGE2_9BACI</name>
<dbReference type="Gene3D" id="3.10.580.10">
    <property type="entry name" value="CBS-domain"/>
    <property type="match status" value="1"/>
</dbReference>
<dbReference type="InterPro" id="IPR003593">
    <property type="entry name" value="AAA+_ATPase"/>
</dbReference>
<dbReference type="SUPFAM" id="SSF55785">
    <property type="entry name" value="PYP-like sensor domain (PAS domain)"/>
    <property type="match status" value="2"/>
</dbReference>
<keyword evidence="2" id="KW-0067">ATP-binding</keyword>
<evidence type="ECO:0000256" key="2">
    <source>
        <dbReference type="ARBA" id="ARBA00022840"/>
    </source>
</evidence>
<sequence>MNSVKKIMIPVDECLTPNHTLNEAIKFMKKTKWNTVPVTDLTGKLIGVFTRSSLYQMLLLELQQTTTIAKYIKEDIGTVTLDTTFEELEEFIEISEVGTGIVIDDFGKPIGLITTSSAVLSFLHSTQLLKGQLETILQTSNLGALMTNEQGSIIFVNEKLTRMLKQPEDRLLFTDLQQIIPKYESSSFNKDVHFRINIDSDYFVVRLSTYNMPNGKKGFIALFQNVSELENMAQELQTVKKWKSILQTVIDNAYDGLVMINENGEIIFISPSLIELFELDNKTIEGSPVDTILPHLELIPTLKTGVADISDFMEIKGINYMVHRIPVYQDDQIIGVIGKIVYRQLHEVRERFRRYEDVEKKLQVSSRKTEMSRFTFKEILSQDPQMEKLMRSGIKAAKGRTTILIRGESGTGKELFAHAIHSSSSSGKGPFITVNCAAIPEHLLESEFFGYEEGAFTGAKQKGKMGKFDLANGGTLFLDEVGDMSLQLQAKLLRVLQEREFYRVGGTERIEVNVRIIAATNRSLEEMVEKGEFREDLFYRLNVISFEIPPLRKRKKDILLLSESFIEELNKQNGTSIIGWDPMVQQAMMDYDWPGNIRELRNVWERAMVFSENGNVQLVDLPDYLLKKVGYDLLIEEEETTIPEQSLLEKAEQIAIQKALIKSNGNKSQACKLLGISRSVLYDKLKKYEAIEVN</sequence>
<dbReference type="InterPro" id="IPR009057">
    <property type="entry name" value="Homeodomain-like_sf"/>
</dbReference>
<dbReference type="Gene3D" id="1.10.10.60">
    <property type="entry name" value="Homeodomain-like"/>
    <property type="match status" value="1"/>
</dbReference>
<dbReference type="PANTHER" id="PTHR32071:SF57">
    <property type="entry name" value="C4-DICARBOXYLATE TRANSPORT TRANSCRIPTIONAL REGULATORY PROTEIN DCTD"/>
    <property type="match status" value="1"/>
</dbReference>
<dbReference type="PROSITE" id="PS00676">
    <property type="entry name" value="SIGMA54_INTERACT_2"/>
    <property type="match status" value="1"/>
</dbReference>
<reference evidence="9" key="1">
    <citation type="submission" date="2024-05" db="EMBL/GenBank/DDBJ databases">
        <title>Alkalihalobacillus sp. strain MEB203 novel alkaliphilic bacterium from Lonar Lake, India.</title>
        <authorList>
            <person name="Joshi A."/>
            <person name="Thite S."/>
            <person name="Mengade P."/>
        </authorList>
    </citation>
    <scope>NUCLEOTIDE SEQUENCE</scope>
    <source>
        <strain evidence="9">MEB 203</strain>
    </source>
</reference>
<dbReference type="SUPFAM" id="SSF52540">
    <property type="entry name" value="P-loop containing nucleoside triphosphate hydrolases"/>
    <property type="match status" value="1"/>
</dbReference>
<comment type="caution">
    <text evidence="9">The sequence shown here is derived from an EMBL/GenBank/DDBJ whole genome shotgun (WGS) entry which is preliminary data.</text>
</comment>
<dbReference type="InterPro" id="IPR046342">
    <property type="entry name" value="CBS_dom_sf"/>
</dbReference>
<organism evidence="9 10">
    <name type="scientific">Alkalihalobacterium chitinilyticum</name>
    <dbReference type="NCBI Taxonomy" id="2980103"/>
    <lineage>
        <taxon>Bacteria</taxon>
        <taxon>Bacillati</taxon>
        <taxon>Bacillota</taxon>
        <taxon>Bacilli</taxon>
        <taxon>Bacillales</taxon>
        <taxon>Bacillaceae</taxon>
        <taxon>Alkalihalobacterium</taxon>
    </lineage>
</organism>
<dbReference type="InterPro" id="IPR002197">
    <property type="entry name" value="HTH_Fis"/>
</dbReference>
<dbReference type="Proteomes" id="UP001148125">
    <property type="component" value="Unassembled WGS sequence"/>
</dbReference>
<dbReference type="Pfam" id="PF00158">
    <property type="entry name" value="Sigma54_activat"/>
    <property type="match status" value="1"/>
</dbReference>
<dbReference type="PRINTS" id="PR01590">
    <property type="entry name" value="HTHFIS"/>
</dbReference>
<dbReference type="EMBL" id="JAOTPO010000009">
    <property type="protein sequence ID" value="MDE5414530.1"/>
    <property type="molecule type" value="Genomic_DNA"/>
</dbReference>
<dbReference type="PROSITE" id="PS50045">
    <property type="entry name" value="SIGMA54_INTERACT_4"/>
    <property type="match status" value="1"/>
</dbReference>
<keyword evidence="10" id="KW-1185">Reference proteome</keyword>
<dbReference type="CDD" id="cd02205">
    <property type="entry name" value="CBS_pair_SF"/>
    <property type="match status" value="1"/>
</dbReference>
<dbReference type="InterPro" id="IPR025662">
    <property type="entry name" value="Sigma_54_int_dom_ATP-bd_1"/>
</dbReference>
<evidence type="ECO:0000256" key="6">
    <source>
        <dbReference type="PROSITE-ProRule" id="PRU00703"/>
    </source>
</evidence>
<dbReference type="Pfam" id="PF02954">
    <property type="entry name" value="HTH_8"/>
    <property type="match status" value="1"/>
</dbReference>
<keyword evidence="4" id="KW-0238">DNA-binding</keyword>
<dbReference type="InterPro" id="IPR000014">
    <property type="entry name" value="PAS"/>
</dbReference>
<evidence type="ECO:0000256" key="1">
    <source>
        <dbReference type="ARBA" id="ARBA00022741"/>
    </source>
</evidence>
<dbReference type="SMART" id="SM00116">
    <property type="entry name" value="CBS"/>
    <property type="match status" value="2"/>
</dbReference>
<dbReference type="InterPro" id="IPR027417">
    <property type="entry name" value="P-loop_NTPase"/>
</dbReference>
<dbReference type="Pfam" id="PF00571">
    <property type="entry name" value="CBS"/>
    <property type="match status" value="1"/>
</dbReference>
<evidence type="ECO:0000259" key="7">
    <source>
        <dbReference type="PROSITE" id="PS50045"/>
    </source>
</evidence>
<keyword evidence="6" id="KW-0129">CBS domain</keyword>
<evidence type="ECO:0000256" key="4">
    <source>
        <dbReference type="ARBA" id="ARBA00023125"/>
    </source>
</evidence>
<feature type="domain" description="CBS" evidence="8">
    <location>
        <begin position="8"/>
        <end position="65"/>
    </location>
</feature>
<dbReference type="PROSITE" id="PS00675">
    <property type="entry name" value="SIGMA54_INTERACT_1"/>
    <property type="match status" value="1"/>
</dbReference>